<reference evidence="2 3" key="1">
    <citation type="journal article" date="2018" name="Gigascience">
        <title>Genomes of trombidid mites reveal novel predicted allergens and laterally-transferred genes associated with secondary metabolism.</title>
        <authorList>
            <person name="Dong X."/>
            <person name="Chaisiri K."/>
            <person name="Xia D."/>
            <person name="Armstrong S.D."/>
            <person name="Fang Y."/>
            <person name="Donnelly M.J."/>
            <person name="Kadowaki T."/>
            <person name="McGarry J.W."/>
            <person name="Darby A.C."/>
            <person name="Makepeace B.L."/>
        </authorList>
    </citation>
    <scope>NUCLEOTIDE SEQUENCE [LARGE SCALE GENOMIC DNA]</scope>
    <source>
        <strain evidence="2">UoL-WK</strain>
    </source>
</reference>
<evidence type="ECO:0000313" key="1">
    <source>
        <dbReference type="EMBL" id="RWR99126.1"/>
    </source>
</evidence>
<sequence length="36" mass="4194">MPTKGTRRYIDVLGDLITSYNNTFHRTIKKKPIDVT</sequence>
<reference evidence="2" key="2">
    <citation type="submission" date="2018-11" db="EMBL/GenBank/DDBJ databases">
        <title>Trombidioid mite genomics.</title>
        <authorList>
            <person name="Dong X."/>
        </authorList>
    </citation>
    <scope>NUCLEOTIDE SEQUENCE</scope>
    <source>
        <strain evidence="2">UoL-WK</strain>
    </source>
</reference>
<keyword evidence="3" id="KW-1185">Reference proteome</keyword>
<dbReference type="EMBL" id="NCKU01016806">
    <property type="protein sequence ID" value="RWR99126.1"/>
    <property type="molecule type" value="Genomic_DNA"/>
</dbReference>
<accession>A0A443Q815</accession>
<evidence type="ECO:0000313" key="3">
    <source>
        <dbReference type="Proteomes" id="UP000285301"/>
    </source>
</evidence>
<evidence type="ECO:0000313" key="2">
    <source>
        <dbReference type="EMBL" id="RWR99128.1"/>
    </source>
</evidence>
<comment type="caution">
    <text evidence="2">The sequence shown here is derived from an EMBL/GenBank/DDBJ whole genome shotgun (WGS) entry which is preliminary data.</text>
</comment>
<dbReference type="EMBL" id="NCKU01016805">
    <property type="protein sequence ID" value="RWR99128.1"/>
    <property type="molecule type" value="Genomic_DNA"/>
</dbReference>
<gene>
    <name evidence="1" type="ORF">B4U79_14111</name>
    <name evidence="2" type="ORF">B4U79_14127</name>
</gene>
<proteinExistence type="predicted"/>
<dbReference type="Proteomes" id="UP000285301">
    <property type="component" value="Unassembled WGS sequence"/>
</dbReference>
<dbReference type="OrthoDB" id="6510223at2759"/>
<feature type="non-terminal residue" evidence="2">
    <location>
        <position position="36"/>
    </location>
</feature>
<name>A0A443Q815_9ACAR</name>
<organism evidence="2 3">
    <name type="scientific">Dinothrombium tinctorium</name>
    <dbReference type="NCBI Taxonomy" id="1965070"/>
    <lineage>
        <taxon>Eukaryota</taxon>
        <taxon>Metazoa</taxon>
        <taxon>Ecdysozoa</taxon>
        <taxon>Arthropoda</taxon>
        <taxon>Chelicerata</taxon>
        <taxon>Arachnida</taxon>
        <taxon>Acari</taxon>
        <taxon>Acariformes</taxon>
        <taxon>Trombidiformes</taxon>
        <taxon>Prostigmata</taxon>
        <taxon>Anystina</taxon>
        <taxon>Parasitengona</taxon>
        <taxon>Trombidioidea</taxon>
        <taxon>Trombidiidae</taxon>
        <taxon>Dinothrombium</taxon>
    </lineage>
</organism>
<dbReference type="AlphaFoldDB" id="A0A443Q815"/>
<protein>
    <submittedName>
        <fullName evidence="2">Uncharacterized protein</fullName>
    </submittedName>
</protein>